<feature type="transmembrane region" description="Helical" evidence="1">
    <location>
        <begin position="90"/>
        <end position="111"/>
    </location>
</feature>
<sequence length="129" mass="15026">MLVSLEALAMAGASDAGECAIDIEEWERRDVEEYPLPHLLAEEEDEDDIIVEERFTKENYESEECGVKFRNNNQENNLVEMKMDMRRPKFTSSISMMKIISLATILCMILWCKKKEEIQIVAASRQQQY</sequence>
<evidence type="ECO:0000313" key="2">
    <source>
        <dbReference type="EMBL" id="MED6168970.1"/>
    </source>
</evidence>
<dbReference type="EMBL" id="JASCZI010151083">
    <property type="protein sequence ID" value="MED6168970.1"/>
    <property type="molecule type" value="Genomic_DNA"/>
</dbReference>
<protein>
    <submittedName>
        <fullName evidence="2">Uncharacterized protein</fullName>
    </submittedName>
</protein>
<organism evidence="2 3">
    <name type="scientific">Stylosanthes scabra</name>
    <dbReference type="NCBI Taxonomy" id="79078"/>
    <lineage>
        <taxon>Eukaryota</taxon>
        <taxon>Viridiplantae</taxon>
        <taxon>Streptophyta</taxon>
        <taxon>Embryophyta</taxon>
        <taxon>Tracheophyta</taxon>
        <taxon>Spermatophyta</taxon>
        <taxon>Magnoliopsida</taxon>
        <taxon>eudicotyledons</taxon>
        <taxon>Gunneridae</taxon>
        <taxon>Pentapetalae</taxon>
        <taxon>rosids</taxon>
        <taxon>fabids</taxon>
        <taxon>Fabales</taxon>
        <taxon>Fabaceae</taxon>
        <taxon>Papilionoideae</taxon>
        <taxon>50 kb inversion clade</taxon>
        <taxon>dalbergioids sensu lato</taxon>
        <taxon>Dalbergieae</taxon>
        <taxon>Pterocarpus clade</taxon>
        <taxon>Stylosanthes</taxon>
    </lineage>
</organism>
<keyword evidence="1" id="KW-0472">Membrane</keyword>
<evidence type="ECO:0000256" key="1">
    <source>
        <dbReference type="SAM" id="Phobius"/>
    </source>
</evidence>
<keyword evidence="1" id="KW-0812">Transmembrane</keyword>
<proteinExistence type="predicted"/>
<comment type="caution">
    <text evidence="2">The sequence shown here is derived from an EMBL/GenBank/DDBJ whole genome shotgun (WGS) entry which is preliminary data.</text>
</comment>
<name>A0ABU6V8A2_9FABA</name>
<keyword evidence="3" id="KW-1185">Reference proteome</keyword>
<reference evidence="2 3" key="1">
    <citation type="journal article" date="2023" name="Plants (Basel)">
        <title>Bridging the Gap: Combining Genomics and Transcriptomics Approaches to Understand Stylosanthes scabra, an Orphan Legume from the Brazilian Caatinga.</title>
        <authorList>
            <person name="Ferreira-Neto J.R.C."/>
            <person name="da Silva M.D."/>
            <person name="Binneck E."/>
            <person name="de Melo N.F."/>
            <person name="da Silva R.H."/>
            <person name="de Melo A.L.T.M."/>
            <person name="Pandolfi V."/>
            <person name="Bustamante F.O."/>
            <person name="Brasileiro-Vidal A.C."/>
            <person name="Benko-Iseppon A.M."/>
        </authorList>
    </citation>
    <scope>NUCLEOTIDE SEQUENCE [LARGE SCALE GENOMIC DNA]</scope>
    <source>
        <tissue evidence="2">Leaves</tissue>
    </source>
</reference>
<dbReference type="Proteomes" id="UP001341840">
    <property type="component" value="Unassembled WGS sequence"/>
</dbReference>
<evidence type="ECO:0000313" key="3">
    <source>
        <dbReference type="Proteomes" id="UP001341840"/>
    </source>
</evidence>
<accession>A0ABU6V8A2</accession>
<gene>
    <name evidence="2" type="ORF">PIB30_016890</name>
</gene>
<keyword evidence="1" id="KW-1133">Transmembrane helix</keyword>